<evidence type="ECO:0000313" key="2">
    <source>
        <dbReference type="EMBL" id="MBM7480787.1"/>
    </source>
</evidence>
<dbReference type="PIRSF" id="PIRSF031644">
    <property type="entry name" value="UCP031644"/>
    <property type="match status" value="1"/>
</dbReference>
<keyword evidence="3" id="KW-1185">Reference proteome</keyword>
<sequence>MRSARDPSFVNPEDPMDKVDLRTVHRELYAPPREFTRVVVPPLAYLQIDGEGDPNTAPAYAQAVEALFSLSYAVKFASKKDLGRDYVVGPLEGLWTAEDPASFVRRDKDAWSWTLMVLQPDWLTDAFVADVAEATTRKKGLPALDRVRFATYDEGDAVQVLHVGSYDDEAPTLARLHDEYLPEHGLTFDGPHHEIYLSDVRRTAPDKLRTVLRQPVRAVDRAGPDVSEPA</sequence>
<feature type="domain" description="GyrI-like small molecule binding" evidence="1">
    <location>
        <begin position="38"/>
        <end position="216"/>
    </location>
</feature>
<dbReference type="RefSeq" id="WP_307822644.1">
    <property type="nucleotide sequence ID" value="NZ_BAAAVF010000001.1"/>
</dbReference>
<proteinExistence type="predicted"/>
<evidence type="ECO:0000259" key="1">
    <source>
        <dbReference type="Pfam" id="PF06445"/>
    </source>
</evidence>
<dbReference type="Proteomes" id="UP000698059">
    <property type="component" value="Unassembled WGS sequence"/>
</dbReference>
<dbReference type="InterPro" id="IPR008319">
    <property type="entry name" value="GyrI-like_CCH_Lin2189-like"/>
</dbReference>
<accession>A0ABS2LKA6</accession>
<protein>
    <recommendedName>
        <fullName evidence="1">GyrI-like small molecule binding domain-containing protein</fullName>
    </recommendedName>
</protein>
<reference evidence="2 3" key="1">
    <citation type="submission" date="2021-01" db="EMBL/GenBank/DDBJ databases">
        <title>Sequencing the genomes of 1000 actinobacteria strains.</title>
        <authorList>
            <person name="Klenk H.-P."/>
        </authorList>
    </citation>
    <scope>NUCLEOTIDE SEQUENCE [LARGE SCALE GENOMIC DNA]</scope>
    <source>
        <strain evidence="2 3">DSM 46000</strain>
    </source>
</reference>
<organism evidence="2 3">
    <name type="scientific">Oerskovia jenensis</name>
    <dbReference type="NCBI Taxonomy" id="162169"/>
    <lineage>
        <taxon>Bacteria</taxon>
        <taxon>Bacillati</taxon>
        <taxon>Actinomycetota</taxon>
        <taxon>Actinomycetes</taxon>
        <taxon>Micrococcales</taxon>
        <taxon>Cellulomonadaceae</taxon>
        <taxon>Oerskovia</taxon>
    </lineage>
</organism>
<comment type="caution">
    <text evidence="2">The sequence shown here is derived from an EMBL/GenBank/DDBJ whole genome shotgun (WGS) entry which is preliminary data.</text>
</comment>
<gene>
    <name evidence="2" type="ORF">JOD49_003707</name>
</gene>
<dbReference type="SUPFAM" id="SSF55136">
    <property type="entry name" value="Probable bacterial effector-binding domain"/>
    <property type="match status" value="1"/>
</dbReference>
<evidence type="ECO:0000313" key="3">
    <source>
        <dbReference type="Proteomes" id="UP000698059"/>
    </source>
</evidence>
<dbReference type="InterPro" id="IPR011256">
    <property type="entry name" value="Reg_factor_effector_dom_sf"/>
</dbReference>
<name>A0ABS2LKA6_9CELL</name>
<dbReference type="EMBL" id="JAFBBO010000001">
    <property type="protein sequence ID" value="MBM7480787.1"/>
    <property type="molecule type" value="Genomic_DNA"/>
</dbReference>
<dbReference type="Gene3D" id="3.20.80.10">
    <property type="entry name" value="Regulatory factor, effector binding domain"/>
    <property type="match status" value="1"/>
</dbReference>
<dbReference type="Pfam" id="PF06445">
    <property type="entry name" value="GyrI-like"/>
    <property type="match status" value="1"/>
</dbReference>
<dbReference type="InterPro" id="IPR029442">
    <property type="entry name" value="GyrI-like"/>
</dbReference>